<feature type="transmembrane region" description="Helical" evidence="7">
    <location>
        <begin position="89"/>
        <end position="112"/>
    </location>
</feature>
<reference evidence="8 9" key="1">
    <citation type="submission" date="2022-01" db="EMBL/GenBank/DDBJ databases">
        <authorList>
            <person name="Xiong W."/>
            <person name="Schranz E."/>
        </authorList>
    </citation>
    <scope>NUCLEOTIDE SEQUENCE [LARGE SCALE GENOMIC DNA]</scope>
</reference>
<protein>
    <submittedName>
        <fullName evidence="8">Uncharacterized protein</fullName>
    </submittedName>
</protein>
<evidence type="ECO:0000256" key="6">
    <source>
        <dbReference type="ARBA" id="ARBA00023136"/>
    </source>
</evidence>
<keyword evidence="4 7" id="KW-0812">Transmembrane</keyword>
<dbReference type="GO" id="GO:0005886">
    <property type="term" value="C:plasma membrane"/>
    <property type="evidence" value="ECO:0007669"/>
    <property type="project" value="UniProtKB-SubCell"/>
</dbReference>
<dbReference type="PANTHER" id="PTHR23516:SF1">
    <property type="entry name" value="MOLYBDATE-ANION TRANSPORTER"/>
    <property type="match status" value="1"/>
</dbReference>
<evidence type="ECO:0000256" key="3">
    <source>
        <dbReference type="ARBA" id="ARBA00022475"/>
    </source>
</evidence>
<comment type="subcellular location">
    <subcellularLocation>
        <location evidence="1">Cell membrane</location>
        <topology evidence="1">Multi-pass membrane protein</topology>
    </subcellularLocation>
</comment>
<name>A0AAU9N6A0_9ASTR</name>
<dbReference type="InterPro" id="IPR008509">
    <property type="entry name" value="MOT2/MFSD5"/>
</dbReference>
<evidence type="ECO:0000256" key="7">
    <source>
        <dbReference type="SAM" id="Phobius"/>
    </source>
</evidence>
<sequence>MTPPPPVSSQRHRRSLLLRPPAASASPFFHVVYRITLISGCQIGVVFGQELLSRPCFLIDVGSRTKSNSDQQSHMFKVIHNKRGFKQQWLSITFSKAIFLGNGLVAILAGLFGNLLVGSLAIGLVAPFDATSIFLAIGMAITMSSWTENYGDSSERKDLMTQFRGVVVAIASDVDIPHIFLTRYDHCCMALRGGNWKKGGISSANTFGGSSGFGLTFDVDSFLSKSKGCPATSVATPAKGMGMKPGKSQRNSKLIYQFLVLTHHVRSMCMLSLIYSEILKMLRMWGLVNFDVEISSPNDSYGSPRGYLKQRSTESDHQHIMTTKSLLLKILRDLKQAFWPFLVDQSQSPFLRAAKATSCSDRSAYIEKMSLLTPVTLSLR</sequence>
<accession>A0AAU9N6A0</accession>
<proteinExistence type="predicted"/>
<dbReference type="PANTHER" id="PTHR23516">
    <property type="entry name" value="SAM (S-ADENOSYL METHIONINE) TRANSPORTER"/>
    <property type="match status" value="1"/>
</dbReference>
<comment type="caution">
    <text evidence="8">The sequence shown here is derived from an EMBL/GenBank/DDBJ whole genome shotgun (WGS) entry which is preliminary data.</text>
</comment>
<evidence type="ECO:0000313" key="8">
    <source>
        <dbReference type="EMBL" id="CAH1435444.1"/>
    </source>
</evidence>
<evidence type="ECO:0000256" key="5">
    <source>
        <dbReference type="ARBA" id="ARBA00022989"/>
    </source>
</evidence>
<evidence type="ECO:0000256" key="2">
    <source>
        <dbReference type="ARBA" id="ARBA00022448"/>
    </source>
</evidence>
<keyword evidence="6 7" id="KW-0472">Membrane</keyword>
<organism evidence="8 9">
    <name type="scientific">Lactuca virosa</name>
    <dbReference type="NCBI Taxonomy" id="75947"/>
    <lineage>
        <taxon>Eukaryota</taxon>
        <taxon>Viridiplantae</taxon>
        <taxon>Streptophyta</taxon>
        <taxon>Embryophyta</taxon>
        <taxon>Tracheophyta</taxon>
        <taxon>Spermatophyta</taxon>
        <taxon>Magnoliopsida</taxon>
        <taxon>eudicotyledons</taxon>
        <taxon>Gunneridae</taxon>
        <taxon>Pentapetalae</taxon>
        <taxon>asterids</taxon>
        <taxon>campanulids</taxon>
        <taxon>Asterales</taxon>
        <taxon>Asteraceae</taxon>
        <taxon>Cichorioideae</taxon>
        <taxon>Cichorieae</taxon>
        <taxon>Lactucinae</taxon>
        <taxon>Lactuca</taxon>
    </lineage>
</organism>
<dbReference type="GO" id="GO:0015098">
    <property type="term" value="F:molybdate ion transmembrane transporter activity"/>
    <property type="evidence" value="ECO:0007669"/>
    <property type="project" value="InterPro"/>
</dbReference>
<evidence type="ECO:0000256" key="1">
    <source>
        <dbReference type="ARBA" id="ARBA00004651"/>
    </source>
</evidence>
<evidence type="ECO:0000256" key="4">
    <source>
        <dbReference type="ARBA" id="ARBA00022692"/>
    </source>
</evidence>
<keyword evidence="9" id="KW-1185">Reference proteome</keyword>
<dbReference type="Proteomes" id="UP001157418">
    <property type="component" value="Unassembled WGS sequence"/>
</dbReference>
<keyword evidence="3" id="KW-1003">Cell membrane</keyword>
<feature type="transmembrane region" description="Helical" evidence="7">
    <location>
        <begin position="118"/>
        <end position="141"/>
    </location>
</feature>
<keyword evidence="2" id="KW-0813">Transport</keyword>
<dbReference type="AlphaFoldDB" id="A0AAU9N6A0"/>
<gene>
    <name evidence="8" type="ORF">LVIROSA_LOCUS21888</name>
</gene>
<evidence type="ECO:0000313" key="9">
    <source>
        <dbReference type="Proteomes" id="UP001157418"/>
    </source>
</evidence>
<dbReference type="Pfam" id="PF05631">
    <property type="entry name" value="MFS_5"/>
    <property type="match status" value="1"/>
</dbReference>
<dbReference type="EMBL" id="CAKMRJ010004445">
    <property type="protein sequence ID" value="CAH1435444.1"/>
    <property type="molecule type" value="Genomic_DNA"/>
</dbReference>
<keyword evidence="5 7" id="KW-1133">Transmembrane helix</keyword>